<evidence type="ECO:0000313" key="2">
    <source>
        <dbReference type="Proteomes" id="UP000315724"/>
    </source>
</evidence>
<dbReference type="NCBIfam" id="NF038032">
    <property type="entry name" value="CehA_McbA_metalo"/>
    <property type="match status" value="1"/>
</dbReference>
<dbReference type="SUPFAM" id="SSF89550">
    <property type="entry name" value="PHP domain-like"/>
    <property type="match status" value="1"/>
</dbReference>
<evidence type="ECO:0000313" key="1">
    <source>
        <dbReference type="EMBL" id="QDT33690.1"/>
    </source>
</evidence>
<organism evidence="1 2">
    <name type="scientific">Thalassoglobus polymorphus</name>
    <dbReference type="NCBI Taxonomy" id="2527994"/>
    <lineage>
        <taxon>Bacteria</taxon>
        <taxon>Pseudomonadati</taxon>
        <taxon>Planctomycetota</taxon>
        <taxon>Planctomycetia</taxon>
        <taxon>Planctomycetales</taxon>
        <taxon>Planctomycetaceae</taxon>
        <taxon>Thalassoglobus</taxon>
    </lineage>
</organism>
<dbReference type="KEGG" id="tpol:Mal48_29440"/>
<protein>
    <submittedName>
        <fullName evidence="1">Uncharacterized protein</fullName>
    </submittedName>
</protein>
<dbReference type="EMBL" id="CP036267">
    <property type="protein sequence ID" value="QDT33690.1"/>
    <property type="molecule type" value="Genomic_DNA"/>
</dbReference>
<proteinExistence type="predicted"/>
<gene>
    <name evidence="1" type="ORF">Mal48_29440</name>
</gene>
<dbReference type="Gene3D" id="3.20.20.140">
    <property type="entry name" value="Metal-dependent hydrolases"/>
    <property type="match status" value="1"/>
</dbReference>
<dbReference type="AlphaFoldDB" id="A0A517QPX5"/>
<name>A0A517QPX5_9PLAN</name>
<dbReference type="OrthoDB" id="222218at2"/>
<accession>A0A517QPX5</accession>
<keyword evidence="2" id="KW-1185">Reference proteome</keyword>
<dbReference type="RefSeq" id="WP_145200400.1">
    <property type="nucleotide sequence ID" value="NZ_CP036267.1"/>
</dbReference>
<sequence length="691" mass="77082">MSFEIGRLPFLLLGLLCIPVHAEESASSKLQLIRSGETREWDFFPEGEYDSVYTMDFEVDDDAIPVTLQLSQQQVKQRWNVEINGKNIATLSRNENGMVVYFDLPAEVLKERNRLEIKNGERNPRTGDDILIGRVKFLKQSKADLLNEAKVTITVTDQVSRGKLPARITILNERGELQTVGAESNSTMAVRPGSLYSSTGEATFGLPAGNYKIYAGRGFEYSLDTHDLRVRNGDDVKVSLEIERQVDTSGYVACDTHVHTLTHSGHGDSTIEERMITLAGEGVELPIATDHNVHIDHAPFAAEMNVSQYFTPVVGNEYTTSVGHFNIFPVSVDQKVPDRQLKTWPEIFNEVENKTQAQVVILNHARDLHSRFTPFGPENYLSIVGESLKGWPIGFNAMEVINSGATQTEPLELFHDWMNLLNAGHEITPVGSSDSHDVARHFVGQGRTYIQCADENVGSINIEEAVNAFLRGDVVVSYGLFTTLHIEDFESGDNENKDKIVLAVQVRSPDWIHPAEIKIFANGREVISKEISEIESAEMSEIEANMRFVLPKPTHDVCYVAIATGPGIEEPYWRTALPYQPKTVQSRTWTLGCSGAKWFDANKDGEATCARIYAEEMMKESGGDLNVAMKKLPRYDAAVASHVAHLYLKQGGSVESAEFQTALKSKSPVIQIGFQEYLRAWRESEIARVKQ</sequence>
<dbReference type="InterPro" id="IPR016195">
    <property type="entry name" value="Pol/histidinol_Pase-like"/>
</dbReference>
<reference evidence="1 2" key="1">
    <citation type="submission" date="2019-02" db="EMBL/GenBank/DDBJ databases">
        <title>Deep-cultivation of Planctomycetes and their phenomic and genomic characterization uncovers novel biology.</title>
        <authorList>
            <person name="Wiegand S."/>
            <person name="Jogler M."/>
            <person name="Boedeker C."/>
            <person name="Pinto D."/>
            <person name="Vollmers J."/>
            <person name="Rivas-Marin E."/>
            <person name="Kohn T."/>
            <person name="Peeters S.H."/>
            <person name="Heuer A."/>
            <person name="Rast P."/>
            <person name="Oberbeckmann S."/>
            <person name="Bunk B."/>
            <person name="Jeske O."/>
            <person name="Meyerdierks A."/>
            <person name="Storesund J.E."/>
            <person name="Kallscheuer N."/>
            <person name="Luecker S."/>
            <person name="Lage O.M."/>
            <person name="Pohl T."/>
            <person name="Merkel B.J."/>
            <person name="Hornburger P."/>
            <person name="Mueller R.-W."/>
            <person name="Bruemmer F."/>
            <person name="Labrenz M."/>
            <person name="Spormann A.M."/>
            <person name="Op den Camp H."/>
            <person name="Overmann J."/>
            <person name="Amann R."/>
            <person name="Jetten M.S.M."/>
            <person name="Mascher T."/>
            <person name="Medema M.H."/>
            <person name="Devos D.P."/>
            <person name="Kaster A.-K."/>
            <person name="Ovreas L."/>
            <person name="Rohde M."/>
            <person name="Galperin M.Y."/>
            <person name="Jogler C."/>
        </authorList>
    </citation>
    <scope>NUCLEOTIDE SEQUENCE [LARGE SCALE GENOMIC DNA]</scope>
    <source>
        <strain evidence="1 2">Mal48</strain>
    </source>
</reference>
<dbReference type="Proteomes" id="UP000315724">
    <property type="component" value="Chromosome"/>
</dbReference>